<dbReference type="InterPro" id="IPR001991">
    <property type="entry name" value="Na-dicarboxylate_symporter"/>
</dbReference>
<keyword evidence="5 9" id="KW-0769">Symport</keyword>
<evidence type="ECO:0000256" key="5">
    <source>
        <dbReference type="ARBA" id="ARBA00022847"/>
    </source>
</evidence>
<dbReference type="GO" id="GO:0015501">
    <property type="term" value="F:glutamate:sodium symporter activity"/>
    <property type="evidence" value="ECO:0007669"/>
    <property type="project" value="TreeGrafter"/>
</dbReference>
<evidence type="ECO:0000256" key="1">
    <source>
        <dbReference type="ARBA" id="ARBA00004141"/>
    </source>
</evidence>
<keyword evidence="8" id="KW-0325">Glycoprotein</keyword>
<feature type="transmembrane region" description="Helical" evidence="9">
    <location>
        <begin position="322"/>
        <end position="348"/>
    </location>
</feature>
<dbReference type="OrthoDB" id="5877963at2759"/>
<feature type="transmembrane region" description="Helical" evidence="9">
    <location>
        <begin position="428"/>
        <end position="448"/>
    </location>
</feature>
<evidence type="ECO:0000313" key="11">
    <source>
        <dbReference type="Proteomes" id="UP001153620"/>
    </source>
</evidence>
<dbReference type="GO" id="GO:0005886">
    <property type="term" value="C:plasma membrane"/>
    <property type="evidence" value="ECO:0007669"/>
    <property type="project" value="TreeGrafter"/>
</dbReference>
<feature type="transmembrane region" description="Helical" evidence="9">
    <location>
        <begin position="288"/>
        <end position="310"/>
    </location>
</feature>
<dbReference type="PANTHER" id="PTHR11958">
    <property type="entry name" value="SODIUM/DICARBOXYLATE SYMPORTER-RELATED"/>
    <property type="match status" value="1"/>
</dbReference>
<evidence type="ECO:0000256" key="9">
    <source>
        <dbReference type="RuleBase" id="RU361216"/>
    </source>
</evidence>
<dbReference type="PROSITE" id="PS00713">
    <property type="entry name" value="NA_DICARBOXYL_SYMP_1"/>
    <property type="match status" value="1"/>
</dbReference>
<evidence type="ECO:0000313" key="10">
    <source>
        <dbReference type="EMBL" id="CAG9797842.1"/>
    </source>
</evidence>
<keyword evidence="11" id="KW-1185">Reference proteome</keyword>
<evidence type="ECO:0000256" key="7">
    <source>
        <dbReference type="ARBA" id="ARBA00023136"/>
    </source>
</evidence>
<feature type="transmembrane region" description="Helical" evidence="9">
    <location>
        <begin position="92"/>
        <end position="115"/>
    </location>
</feature>
<evidence type="ECO:0000256" key="4">
    <source>
        <dbReference type="ARBA" id="ARBA00022692"/>
    </source>
</evidence>
<proteinExistence type="inferred from homology"/>
<sequence>MSNVEDGIEKCIRVEEKTELPEVTKSSTVYHFDEDDLKKGTWEKIRKWIMENLMLLTTLAAVIIGVTAGLSLRQFDLCKDTIIIISYPGELFMRILKLMILPLVIASLITGSASINAKMNGKIALRTFVYFASTSLFNAVLGTALAMFIHPGSPDMHSDLDLASNPNSVNLMDSMLDIGRNIFTDNIFQASFQSAYTSYVPKKLPFELNDTDTLSETSKKLIFVNANPVAELKEEREMIPIVQYRSGTNMLGIVFFCLVFGTILGTIGEKGHVVINFFTAVFEVIMKMVILVCVWLSPIGISSVIAGKILSVENLSLVISQLLLFIITVAAGVFLYQFVVLQAIYFLIVRKNPFKFYGELVQPLLYAFASASKTAALPLTFQVLEQKVNIDKRITRFILPIGVLNMDGTALYVSVSAIFIAQMSSMSLGLAEIITVILTSFAASMSVAPVPSAALVLLVMVLTSINVPLQDITLLFAIDWFVDRIRTTNNMLGDCYTCAVVEHLSKAELMACDAVNSLPNHNSTKSRNDSVPELIVVSVESSKK</sequence>
<dbReference type="PRINTS" id="PR00173">
    <property type="entry name" value="EDTRNSPORT"/>
</dbReference>
<keyword evidence="4 9" id="KW-0812">Transmembrane</keyword>
<dbReference type="InterPro" id="IPR036458">
    <property type="entry name" value="Na:dicarbo_symporter_sf"/>
</dbReference>
<dbReference type="Proteomes" id="UP001153620">
    <property type="component" value="Chromosome 1"/>
</dbReference>
<feature type="transmembrane region" description="Helical" evidence="9">
    <location>
        <begin position="127"/>
        <end position="149"/>
    </location>
</feature>
<dbReference type="GO" id="GO:0015175">
    <property type="term" value="F:neutral L-amino acid transmembrane transporter activity"/>
    <property type="evidence" value="ECO:0007669"/>
    <property type="project" value="TreeGrafter"/>
</dbReference>
<keyword evidence="6 9" id="KW-1133">Transmembrane helix</keyword>
<accession>A0A9N9RKB8</accession>
<organism evidence="10 11">
    <name type="scientific">Chironomus riparius</name>
    <dbReference type="NCBI Taxonomy" id="315576"/>
    <lineage>
        <taxon>Eukaryota</taxon>
        <taxon>Metazoa</taxon>
        <taxon>Ecdysozoa</taxon>
        <taxon>Arthropoda</taxon>
        <taxon>Hexapoda</taxon>
        <taxon>Insecta</taxon>
        <taxon>Pterygota</taxon>
        <taxon>Neoptera</taxon>
        <taxon>Endopterygota</taxon>
        <taxon>Diptera</taxon>
        <taxon>Nematocera</taxon>
        <taxon>Chironomoidea</taxon>
        <taxon>Chironomidae</taxon>
        <taxon>Chironominae</taxon>
        <taxon>Chironomus</taxon>
    </lineage>
</organism>
<comment type="similarity">
    <text evidence="2 9">Belongs to the dicarboxylate/amino acid:cation symporter (DAACS) (TC 2.A.23) family.</text>
</comment>
<feature type="transmembrane region" description="Helical" evidence="9">
    <location>
        <begin position="250"/>
        <end position="267"/>
    </location>
</feature>
<reference evidence="10" key="2">
    <citation type="submission" date="2022-10" db="EMBL/GenBank/DDBJ databases">
        <authorList>
            <consortium name="ENA_rothamsted_submissions"/>
            <consortium name="culmorum"/>
            <person name="King R."/>
        </authorList>
    </citation>
    <scope>NUCLEOTIDE SEQUENCE</scope>
</reference>
<protein>
    <recommendedName>
        <fullName evidence="9">Amino acid transporter</fullName>
    </recommendedName>
</protein>
<evidence type="ECO:0000256" key="2">
    <source>
        <dbReference type="ARBA" id="ARBA00006148"/>
    </source>
</evidence>
<keyword evidence="7 9" id="KW-0472">Membrane</keyword>
<comment type="subcellular location">
    <subcellularLocation>
        <location evidence="1 9">Membrane</location>
        <topology evidence="1 9">Multi-pass membrane protein</topology>
    </subcellularLocation>
</comment>
<dbReference type="PANTHER" id="PTHR11958:SF111">
    <property type="entry name" value="AMINO ACID TRANSPORTER"/>
    <property type="match status" value="1"/>
</dbReference>
<dbReference type="AlphaFoldDB" id="A0A9N9RKB8"/>
<feature type="transmembrane region" description="Helical" evidence="9">
    <location>
        <begin position="397"/>
        <end position="421"/>
    </location>
</feature>
<dbReference type="InterPro" id="IPR050746">
    <property type="entry name" value="DAACS"/>
</dbReference>
<dbReference type="Pfam" id="PF00375">
    <property type="entry name" value="SDF"/>
    <property type="match status" value="1"/>
</dbReference>
<feature type="transmembrane region" description="Helical" evidence="9">
    <location>
        <begin position="53"/>
        <end position="72"/>
    </location>
</feature>
<dbReference type="SUPFAM" id="SSF118215">
    <property type="entry name" value="Proton glutamate symport protein"/>
    <property type="match status" value="1"/>
</dbReference>
<dbReference type="Gene3D" id="1.10.3860.10">
    <property type="entry name" value="Sodium:dicarboxylate symporter"/>
    <property type="match status" value="1"/>
</dbReference>
<name>A0A9N9RKB8_9DIPT</name>
<keyword evidence="3 9" id="KW-0813">Transport</keyword>
<dbReference type="GO" id="GO:0005313">
    <property type="term" value="F:L-glutamate transmembrane transporter activity"/>
    <property type="evidence" value="ECO:0007669"/>
    <property type="project" value="TreeGrafter"/>
</dbReference>
<dbReference type="InterPro" id="IPR018107">
    <property type="entry name" value="Na-dicarboxylate_symporter_CS"/>
</dbReference>
<dbReference type="EMBL" id="OU895877">
    <property type="protein sequence ID" value="CAG9797842.1"/>
    <property type="molecule type" value="Genomic_DNA"/>
</dbReference>
<evidence type="ECO:0000256" key="8">
    <source>
        <dbReference type="ARBA" id="ARBA00023180"/>
    </source>
</evidence>
<evidence type="ECO:0000256" key="6">
    <source>
        <dbReference type="ARBA" id="ARBA00022989"/>
    </source>
</evidence>
<evidence type="ECO:0000256" key="3">
    <source>
        <dbReference type="ARBA" id="ARBA00022448"/>
    </source>
</evidence>
<reference evidence="10" key="1">
    <citation type="submission" date="2022-01" db="EMBL/GenBank/DDBJ databases">
        <authorList>
            <person name="King R."/>
        </authorList>
    </citation>
    <scope>NUCLEOTIDE SEQUENCE</scope>
</reference>
<gene>
    <name evidence="10" type="ORF">CHIRRI_LOCUS828</name>
</gene>